<dbReference type="NCBIfam" id="TIGR03026">
    <property type="entry name" value="NDP-sugDHase"/>
    <property type="match status" value="1"/>
</dbReference>
<evidence type="ECO:0000256" key="3">
    <source>
        <dbReference type="ARBA" id="ARBA00012954"/>
    </source>
</evidence>
<evidence type="ECO:0000313" key="13">
    <source>
        <dbReference type="Proteomes" id="UP000184543"/>
    </source>
</evidence>
<comment type="catalytic activity">
    <reaction evidence="6 7">
        <text>UDP-alpha-D-glucose + 2 NAD(+) + H2O = UDP-alpha-D-glucuronate + 2 NADH + 3 H(+)</text>
        <dbReference type="Rhea" id="RHEA:23596"/>
        <dbReference type="ChEBI" id="CHEBI:15377"/>
        <dbReference type="ChEBI" id="CHEBI:15378"/>
        <dbReference type="ChEBI" id="CHEBI:57540"/>
        <dbReference type="ChEBI" id="CHEBI:57945"/>
        <dbReference type="ChEBI" id="CHEBI:58052"/>
        <dbReference type="ChEBI" id="CHEBI:58885"/>
        <dbReference type="EC" id="1.1.1.22"/>
    </reaction>
</comment>
<dbReference type="InterPro" id="IPR036220">
    <property type="entry name" value="UDP-Glc/GDP-Man_DH_C_sf"/>
</dbReference>
<dbReference type="SMART" id="SM00984">
    <property type="entry name" value="UDPG_MGDP_dh_C"/>
    <property type="match status" value="1"/>
</dbReference>
<protein>
    <recommendedName>
        <fullName evidence="3 7">UDP-glucose 6-dehydrogenase</fullName>
        <ecNumber evidence="3 7">1.1.1.22</ecNumber>
    </recommendedName>
</protein>
<feature type="binding site" evidence="10">
    <location>
        <position position="30"/>
    </location>
    <ligand>
        <name>NAD(+)</name>
        <dbReference type="ChEBI" id="CHEBI:57540"/>
    </ligand>
</feature>
<keyword evidence="13" id="KW-1185">Reference proteome</keyword>
<dbReference type="Pfam" id="PF00984">
    <property type="entry name" value="UDPG_MGDP_dh"/>
    <property type="match status" value="1"/>
</dbReference>
<accession>A0A1M6KPC7</accession>
<feature type="binding site" evidence="10">
    <location>
        <position position="124"/>
    </location>
    <ligand>
        <name>NAD(+)</name>
        <dbReference type="ChEBI" id="CHEBI:57540"/>
    </ligand>
</feature>
<dbReference type="InterPro" id="IPR036291">
    <property type="entry name" value="NAD(P)-bd_dom_sf"/>
</dbReference>
<feature type="binding site" evidence="10">
    <location>
        <position position="270"/>
    </location>
    <ligand>
        <name>NAD(+)</name>
        <dbReference type="ChEBI" id="CHEBI:57540"/>
    </ligand>
</feature>
<feature type="binding site" evidence="9">
    <location>
        <begin position="256"/>
        <end position="260"/>
    </location>
    <ligand>
        <name>substrate</name>
    </ligand>
</feature>
<feature type="binding site" evidence="10">
    <location>
        <position position="86"/>
    </location>
    <ligand>
        <name>NAD(+)</name>
        <dbReference type="ChEBI" id="CHEBI:57540"/>
    </ligand>
</feature>
<keyword evidence="5 7" id="KW-0520">NAD</keyword>
<evidence type="ECO:0000313" key="12">
    <source>
        <dbReference type="EMBL" id="SHJ60790.1"/>
    </source>
</evidence>
<sequence>MDISIFGLGYVGCVSLACLAENGHQVMGVDVVPHKIDLINKGKATIIEKDIDEILKSNWEKGRISATQNFKEAVLKTEVSIICVGTPSDVHGHLNLNAIYETAEQIGEALKEKEGFHIAVIRSTVLPGTNKKIGEIIAERSGKERNVHFAVVSNPEFLREGSAVKDYYNPPVTVVGTDSEQASKKIAEMYQGINAPIKETNIEIAELIKYVNNSFHALKVSFANEVGNICKKMNIDSHELMSLFCMDTQLNLSPYYLKPGFAFGGSCLPKDLKAFKTMAHDFYLESPVLNSILDSNENQKNQALDLVLNRNKKKIGILGLSFKKGTDDLRYSPVVELAESLLGKGFSIAIYDKNVNVSMLSGTNKAYIDKHIPHLSDLISDNLDEVLEASETVIISHNEPEFKDINLKYADKHFIDLVKIKDNTPSANYEGICW</sequence>
<dbReference type="PIRSF" id="PIRSF000124">
    <property type="entry name" value="UDPglc_GDPman_dh"/>
    <property type="match status" value="1"/>
</dbReference>
<dbReference type="PANTHER" id="PTHR43750:SF1">
    <property type="entry name" value="GDP-MANNOSE 6-DEHYDROGENASE"/>
    <property type="match status" value="1"/>
</dbReference>
<dbReference type="EC" id="1.1.1.22" evidence="3 7"/>
<organism evidence="12 13">
    <name type="scientific">Pseudozobellia thermophila</name>
    <dbReference type="NCBI Taxonomy" id="192903"/>
    <lineage>
        <taxon>Bacteria</taxon>
        <taxon>Pseudomonadati</taxon>
        <taxon>Bacteroidota</taxon>
        <taxon>Flavobacteriia</taxon>
        <taxon>Flavobacteriales</taxon>
        <taxon>Flavobacteriaceae</taxon>
        <taxon>Pseudozobellia</taxon>
    </lineage>
</organism>
<feature type="binding site" evidence="10">
    <location>
        <position position="35"/>
    </location>
    <ligand>
        <name>NAD(+)</name>
        <dbReference type="ChEBI" id="CHEBI:57540"/>
    </ligand>
</feature>
<dbReference type="STRING" id="192903.SAMN04488513_106144"/>
<dbReference type="PIRSF" id="PIRSF500134">
    <property type="entry name" value="UDPglc_DH_bac"/>
    <property type="match status" value="1"/>
</dbReference>
<dbReference type="Proteomes" id="UP000184543">
    <property type="component" value="Unassembled WGS sequence"/>
</dbReference>
<gene>
    <name evidence="12" type="ORF">SAMN04488513_106144</name>
</gene>
<comment type="pathway">
    <text evidence="1">Nucleotide-sugar biosynthesis; UDP-alpha-D-glucuronate biosynthesis; UDP-alpha-D-glucuronate from UDP-alpha-D-glucose: step 1/1.</text>
</comment>
<proteinExistence type="inferred from homology"/>
<feature type="domain" description="UDP-glucose/GDP-mannose dehydrogenase C-terminal" evidence="11">
    <location>
        <begin position="316"/>
        <end position="423"/>
    </location>
</feature>
<evidence type="ECO:0000256" key="9">
    <source>
        <dbReference type="PIRSR" id="PIRSR500134-2"/>
    </source>
</evidence>
<feature type="binding site" evidence="9">
    <location>
        <position position="264"/>
    </location>
    <ligand>
        <name>substrate</name>
    </ligand>
</feature>
<dbReference type="InterPro" id="IPR028357">
    <property type="entry name" value="UDPglc_DH_bac"/>
</dbReference>
<dbReference type="InterPro" id="IPR017476">
    <property type="entry name" value="UDP-Glc/GDP-Man"/>
</dbReference>
<evidence type="ECO:0000256" key="7">
    <source>
        <dbReference type="PIRNR" id="PIRNR000124"/>
    </source>
</evidence>
<evidence type="ECO:0000259" key="11">
    <source>
        <dbReference type="SMART" id="SM00984"/>
    </source>
</evidence>
<evidence type="ECO:0000256" key="10">
    <source>
        <dbReference type="PIRSR" id="PIRSR500134-3"/>
    </source>
</evidence>
<evidence type="ECO:0000256" key="6">
    <source>
        <dbReference type="ARBA" id="ARBA00047473"/>
    </source>
</evidence>
<dbReference type="InterPro" id="IPR014027">
    <property type="entry name" value="UDP-Glc/GDP-Man_DH_C"/>
</dbReference>
<feature type="active site" description="Nucleophile" evidence="8">
    <location>
        <position position="267"/>
    </location>
</feature>
<evidence type="ECO:0000256" key="4">
    <source>
        <dbReference type="ARBA" id="ARBA00023002"/>
    </source>
</evidence>
<dbReference type="Gene3D" id="3.40.50.720">
    <property type="entry name" value="NAD(P)-binding Rossmann-like Domain"/>
    <property type="match status" value="2"/>
</dbReference>
<dbReference type="Pfam" id="PF03720">
    <property type="entry name" value="UDPG_MGDP_dh_C"/>
    <property type="match status" value="1"/>
</dbReference>
<reference evidence="13" key="1">
    <citation type="submission" date="2016-11" db="EMBL/GenBank/DDBJ databases">
        <authorList>
            <person name="Varghese N."/>
            <person name="Submissions S."/>
        </authorList>
    </citation>
    <scope>NUCLEOTIDE SEQUENCE [LARGE SCALE GENOMIC DNA]</scope>
    <source>
        <strain evidence="13">DSM 19858</strain>
    </source>
</reference>
<dbReference type="Pfam" id="PF03721">
    <property type="entry name" value="UDPG_MGDP_dh_N"/>
    <property type="match status" value="1"/>
</dbReference>
<evidence type="ECO:0000256" key="1">
    <source>
        <dbReference type="ARBA" id="ARBA00004701"/>
    </source>
</evidence>
<dbReference type="AlphaFoldDB" id="A0A1M6KPC7"/>
<dbReference type="PANTHER" id="PTHR43750">
    <property type="entry name" value="UDP-GLUCOSE 6-DEHYDROGENASE TUAD"/>
    <property type="match status" value="1"/>
</dbReference>
<dbReference type="RefSeq" id="WP_072994685.1">
    <property type="nucleotide sequence ID" value="NZ_FQYU01000006.1"/>
</dbReference>
<dbReference type="GO" id="GO:0003979">
    <property type="term" value="F:UDP-glucose 6-dehydrogenase activity"/>
    <property type="evidence" value="ECO:0007669"/>
    <property type="project" value="UniProtKB-EC"/>
</dbReference>
<evidence type="ECO:0000256" key="8">
    <source>
        <dbReference type="PIRSR" id="PIRSR500134-1"/>
    </source>
</evidence>
<dbReference type="OrthoDB" id="9803238at2"/>
<dbReference type="InterPro" id="IPR008927">
    <property type="entry name" value="6-PGluconate_DH-like_C_sf"/>
</dbReference>
<dbReference type="GO" id="GO:0006065">
    <property type="term" value="P:UDP-glucuronate biosynthetic process"/>
    <property type="evidence" value="ECO:0007669"/>
    <property type="project" value="UniProtKB-UniPathway"/>
</dbReference>
<dbReference type="EMBL" id="FQYU01000006">
    <property type="protein sequence ID" value="SHJ60790.1"/>
    <property type="molecule type" value="Genomic_DNA"/>
</dbReference>
<dbReference type="Gene3D" id="1.20.5.170">
    <property type="match status" value="1"/>
</dbReference>
<dbReference type="SUPFAM" id="SSF51735">
    <property type="entry name" value="NAD(P)-binding Rossmann-fold domains"/>
    <property type="match status" value="1"/>
</dbReference>
<name>A0A1M6KPC7_9FLAO</name>
<evidence type="ECO:0000256" key="5">
    <source>
        <dbReference type="ARBA" id="ARBA00023027"/>
    </source>
</evidence>
<comment type="similarity">
    <text evidence="2 7">Belongs to the UDP-glucose/GDP-mannose dehydrogenase family.</text>
</comment>
<dbReference type="SUPFAM" id="SSF48179">
    <property type="entry name" value="6-phosphogluconate dehydrogenase C-terminal domain-like"/>
    <property type="match status" value="1"/>
</dbReference>
<evidence type="ECO:0000256" key="2">
    <source>
        <dbReference type="ARBA" id="ARBA00006601"/>
    </source>
</evidence>
<feature type="binding site" evidence="10">
    <location>
        <position position="160"/>
    </location>
    <ligand>
        <name>NAD(+)</name>
        <dbReference type="ChEBI" id="CHEBI:57540"/>
    </ligand>
</feature>
<feature type="binding site" evidence="10">
    <location>
        <position position="330"/>
    </location>
    <ligand>
        <name>NAD(+)</name>
        <dbReference type="ChEBI" id="CHEBI:57540"/>
    </ligand>
</feature>
<feature type="binding site" evidence="9">
    <location>
        <begin position="157"/>
        <end position="160"/>
    </location>
    <ligand>
        <name>substrate</name>
    </ligand>
</feature>
<dbReference type="GO" id="GO:0051287">
    <property type="term" value="F:NAD binding"/>
    <property type="evidence" value="ECO:0007669"/>
    <property type="project" value="InterPro"/>
</dbReference>
<dbReference type="UniPathway" id="UPA00038">
    <property type="reaction ID" value="UER00491"/>
</dbReference>
<feature type="binding site" evidence="9">
    <location>
        <position position="209"/>
    </location>
    <ligand>
        <name>substrate</name>
    </ligand>
</feature>
<dbReference type="InterPro" id="IPR001732">
    <property type="entry name" value="UDP-Glc/GDP-Man_DH_N"/>
</dbReference>
<keyword evidence="4 7" id="KW-0560">Oxidoreductase</keyword>
<feature type="binding site" evidence="9">
    <location>
        <position position="323"/>
    </location>
    <ligand>
        <name>substrate</name>
    </ligand>
</feature>
<dbReference type="GO" id="GO:0000271">
    <property type="term" value="P:polysaccharide biosynthetic process"/>
    <property type="evidence" value="ECO:0007669"/>
    <property type="project" value="InterPro"/>
</dbReference>
<dbReference type="InterPro" id="IPR014026">
    <property type="entry name" value="UDP-Glc/GDP-Man_DH_dimer"/>
</dbReference>
<dbReference type="SUPFAM" id="SSF52413">
    <property type="entry name" value="UDP-glucose/GDP-mannose dehydrogenase C-terminal domain"/>
    <property type="match status" value="1"/>
</dbReference>